<evidence type="ECO:0000256" key="5">
    <source>
        <dbReference type="ARBA" id="ARBA00022927"/>
    </source>
</evidence>
<dbReference type="PANTHER" id="PTHR33910">
    <property type="entry name" value="PROTEIN TRANSLOCASE SUBUNIT SECE"/>
    <property type="match status" value="1"/>
</dbReference>
<dbReference type="NCBIfam" id="TIGR00964">
    <property type="entry name" value="secE_bact"/>
    <property type="match status" value="1"/>
</dbReference>
<sequence length="59" mass="6676">MNISKYLTDVRKEMNHVTWPSRTEALTYTGIVVVLSVVVALFAAFVDFGMLELIKSLTR</sequence>
<evidence type="ECO:0000256" key="3">
    <source>
        <dbReference type="ARBA" id="ARBA00022475"/>
    </source>
</evidence>
<keyword evidence="3 9" id="KW-1003">Cell membrane</keyword>
<keyword evidence="8 9" id="KW-0472">Membrane</keyword>
<keyword evidence="2 9" id="KW-0813">Transport</keyword>
<comment type="subunit">
    <text evidence="9">Component of the Sec protein translocase complex. Heterotrimer consisting of SecY, SecE and SecG subunits. The heterotrimers can form oligomers, although 1 heterotrimer is thought to be able to translocate proteins. Interacts with the ribosome. Interacts with SecDF, and other proteins may be involved. Interacts with SecA.</text>
</comment>
<dbReference type="Gene3D" id="1.20.5.1030">
    <property type="entry name" value="Preprotein translocase secy subunit"/>
    <property type="match status" value="1"/>
</dbReference>
<keyword evidence="7 9" id="KW-0811">Translocation</keyword>
<dbReference type="GO" id="GO:0008320">
    <property type="term" value="F:protein transmembrane transporter activity"/>
    <property type="evidence" value="ECO:0007669"/>
    <property type="project" value="UniProtKB-UniRule"/>
</dbReference>
<dbReference type="InterPro" id="IPR005807">
    <property type="entry name" value="SecE_bac"/>
</dbReference>
<dbReference type="HAMAP" id="MF_00422">
    <property type="entry name" value="SecE"/>
    <property type="match status" value="1"/>
</dbReference>
<evidence type="ECO:0000256" key="6">
    <source>
        <dbReference type="ARBA" id="ARBA00022989"/>
    </source>
</evidence>
<keyword evidence="6 9" id="KW-1133">Transmembrane helix</keyword>
<dbReference type="EMBL" id="MFLE01000014">
    <property type="protein sequence ID" value="OGG61874.1"/>
    <property type="molecule type" value="Genomic_DNA"/>
</dbReference>
<accession>A0A1F6DKD3</accession>
<gene>
    <name evidence="9" type="primary">secE</name>
    <name evidence="10" type="ORF">A3C87_00555</name>
</gene>
<reference evidence="10 11" key="1">
    <citation type="journal article" date="2016" name="Nat. Commun.">
        <title>Thousands of microbial genomes shed light on interconnected biogeochemical processes in an aquifer system.</title>
        <authorList>
            <person name="Anantharaman K."/>
            <person name="Brown C.T."/>
            <person name="Hug L.A."/>
            <person name="Sharon I."/>
            <person name="Castelle C.J."/>
            <person name="Probst A.J."/>
            <person name="Thomas B.C."/>
            <person name="Singh A."/>
            <person name="Wilkins M.J."/>
            <person name="Karaoz U."/>
            <person name="Brodie E.L."/>
            <person name="Williams K.H."/>
            <person name="Hubbard S.S."/>
            <person name="Banfield J.F."/>
        </authorList>
    </citation>
    <scope>NUCLEOTIDE SEQUENCE [LARGE SCALE GENOMIC DNA]</scope>
</reference>
<evidence type="ECO:0000256" key="9">
    <source>
        <dbReference type="HAMAP-Rule" id="MF_00422"/>
    </source>
</evidence>
<dbReference type="GO" id="GO:0005886">
    <property type="term" value="C:plasma membrane"/>
    <property type="evidence" value="ECO:0007669"/>
    <property type="project" value="UniProtKB-SubCell"/>
</dbReference>
<comment type="similarity">
    <text evidence="9">Belongs to the SecE/SEC61-gamma family.</text>
</comment>
<comment type="subcellular location">
    <subcellularLocation>
        <location evidence="9">Cell membrane</location>
        <topology evidence="9">Single-pass membrane protein</topology>
    </subcellularLocation>
    <subcellularLocation>
        <location evidence="1">Membrane</location>
    </subcellularLocation>
</comment>
<dbReference type="Pfam" id="PF00584">
    <property type="entry name" value="SecE"/>
    <property type="match status" value="1"/>
</dbReference>
<keyword evidence="4 9" id="KW-0812">Transmembrane</keyword>
<dbReference type="Proteomes" id="UP000176511">
    <property type="component" value="Unassembled WGS sequence"/>
</dbReference>
<dbReference type="STRING" id="1798491.A3C87_00555"/>
<protein>
    <recommendedName>
        <fullName evidence="9">Protein translocase subunit SecE</fullName>
    </recommendedName>
</protein>
<evidence type="ECO:0000256" key="4">
    <source>
        <dbReference type="ARBA" id="ARBA00022692"/>
    </source>
</evidence>
<evidence type="ECO:0000256" key="1">
    <source>
        <dbReference type="ARBA" id="ARBA00004370"/>
    </source>
</evidence>
<comment type="caution">
    <text evidence="10">The sequence shown here is derived from an EMBL/GenBank/DDBJ whole genome shotgun (WGS) entry which is preliminary data.</text>
</comment>
<evidence type="ECO:0000313" key="11">
    <source>
        <dbReference type="Proteomes" id="UP000176511"/>
    </source>
</evidence>
<dbReference type="PANTHER" id="PTHR33910:SF1">
    <property type="entry name" value="PROTEIN TRANSLOCASE SUBUNIT SECE"/>
    <property type="match status" value="1"/>
</dbReference>
<organism evidence="10 11">
    <name type="scientific">Candidatus Kaiserbacteria bacterium RIFCSPHIGHO2_02_FULL_49_34</name>
    <dbReference type="NCBI Taxonomy" id="1798491"/>
    <lineage>
        <taxon>Bacteria</taxon>
        <taxon>Candidatus Kaiseribacteriota</taxon>
    </lineage>
</organism>
<keyword evidence="5 9" id="KW-0653">Protein transport</keyword>
<dbReference type="GO" id="GO:0065002">
    <property type="term" value="P:intracellular protein transmembrane transport"/>
    <property type="evidence" value="ECO:0007669"/>
    <property type="project" value="UniProtKB-UniRule"/>
</dbReference>
<evidence type="ECO:0000313" key="10">
    <source>
        <dbReference type="EMBL" id="OGG61874.1"/>
    </source>
</evidence>
<dbReference type="GO" id="GO:0009306">
    <property type="term" value="P:protein secretion"/>
    <property type="evidence" value="ECO:0007669"/>
    <property type="project" value="UniProtKB-UniRule"/>
</dbReference>
<dbReference type="AlphaFoldDB" id="A0A1F6DKD3"/>
<name>A0A1F6DKD3_9BACT</name>
<proteinExistence type="inferred from homology"/>
<dbReference type="InterPro" id="IPR038379">
    <property type="entry name" value="SecE_sf"/>
</dbReference>
<feature type="transmembrane region" description="Helical" evidence="9">
    <location>
        <begin position="25"/>
        <end position="51"/>
    </location>
</feature>
<dbReference type="GO" id="GO:0006605">
    <property type="term" value="P:protein targeting"/>
    <property type="evidence" value="ECO:0007669"/>
    <property type="project" value="UniProtKB-UniRule"/>
</dbReference>
<comment type="function">
    <text evidence="9">Essential subunit of the Sec protein translocation channel SecYEG. Clamps together the 2 halves of SecY. May contact the channel plug during translocation.</text>
</comment>
<dbReference type="GO" id="GO:0043952">
    <property type="term" value="P:protein transport by the Sec complex"/>
    <property type="evidence" value="ECO:0007669"/>
    <property type="project" value="UniProtKB-UniRule"/>
</dbReference>
<evidence type="ECO:0000256" key="8">
    <source>
        <dbReference type="ARBA" id="ARBA00023136"/>
    </source>
</evidence>
<evidence type="ECO:0000256" key="2">
    <source>
        <dbReference type="ARBA" id="ARBA00022448"/>
    </source>
</evidence>
<evidence type="ECO:0000256" key="7">
    <source>
        <dbReference type="ARBA" id="ARBA00023010"/>
    </source>
</evidence>
<dbReference type="InterPro" id="IPR001901">
    <property type="entry name" value="Translocase_SecE/Sec61-g"/>
</dbReference>